<dbReference type="Pfam" id="PF01262">
    <property type="entry name" value="AlaDh_PNT_C"/>
    <property type="match status" value="1"/>
</dbReference>
<dbReference type="CDD" id="cd05304">
    <property type="entry name" value="Rubrum_tdh"/>
    <property type="match status" value="1"/>
</dbReference>
<evidence type="ECO:0000259" key="8">
    <source>
        <dbReference type="SMART" id="SM01003"/>
    </source>
</evidence>
<dbReference type="SUPFAM" id="SSF51735">
    <property type="entry name" value="NAD(P)-binding Rossmann-fold domains"/>
    <property type="match status" value="1"/>
</dbReference>
<keyword evidence="5" id="KW-0520">NAD</keyword>
<dbReference type="Gene3D" id="3.40.50.720">
    <property type="entry name" value="NAD(P)-binding Rossmann-like Domain"/>
    <property type="match status" value="2"/>
</dbReference>
<evidence type="ECO:0000256" key="2">
    <source>
        <dbReference type="ARBA" id="ARBA00022741"/>
    </source>
</evidence>
<dbReference type="InterPro" id="IPR007886">
    <property type="entry name" value="AlaDH/PNT_N"/>
</dbReference>
<comment type="catalytic activity">
    <reaction evidence="6">
        <text>NAD(+) + NADPH + H(+)(in) = NADH + NADP(+) + H(+)(out)</text>
        <dbReference type="Rhea" id="RHEA:47992"/>
        <dbReference type="ChEBI" id="CHEBI:15378"/>
        <dbReference type="ChEBI" id="CHEBI:57540"/>
        <dbReference type="ChEBI" id="CHEBI:57783"/>
        <dbReference type="ChEBI" id="CHEBI:57945"/>
        <dbReference type="ChEBI" id="CHEBI:58349"/>
        <dbReference type="EC" id="7.1.1.1"/>
    </reaction>
</comment>
<evidence type="ECO:0000259" key="7">
    <source>
        <dbReference type="SMART" id="SM01002"/>
    </source>
</evidence>
<dbReference type="PANTHER" id="PTHR10160:SF19">
    <property type="entry name" value="PROTON-TRANSLOCATING NAD(P)(+) TRANSHYDROGENASE"/>
    <property type="match status" value="1"/>
</dbReference>
<dbReference type="SMART" id="SM01003">
    <property type="entry name" value="AlaDh_PNT_N"/>
    <property type="match status" value="1"/>
</dbReference>
<dbReference type="GO" id="GO:0006740">
    <property type="term" value="P:NADPH regeneration"/>
    <property type="evidence" value="ECO:0007669"/>
    <property type="project" value="TreeGrafter"/>
</dbReference>
<evidence type="ECO:0000313" key="9">
    <source>
        <dbReference type="EMBL" id="MPM32886.1"/>
    </source>
</evidence>
<gene>
    <name evidence="9" type="primary">pntA_3</name>
    <name evidence="9" type="ORF">SDC9_79452</name>
</gene>
<sequence length="385" mass="41421">MIVGIPKEIMSGEARVAATPETVKKFIQDGMTVLVEAGAGVKSFYYDEQYKEAGAEMVSDAEHLYQRADLILKVKEPLFNDNVGKHEVEMMHKGQYLVTFIHPASPVNHKMVKQLADQGVIGLTLDSIPRISRAQNMDALTSMSTCAGYKGIIMAADDLSVFMPQMFTAVGMLKPANVLVIGTGVAGLQALATAKRLGAVTYAMDIRPAANEQAKSLGAKIIETGVPEELAVGKGGYAQKLSDGWLAKEREVLAGVLKDMDIVFCSALIPGKVAPVLITGEMVKSMKNGAVIVDISIDQGGNCEVTPAGKKEMFHNVMVQGIKNIPGLIPTSSTWMFSQNVYNLVKYLSKDGQVVLDLNDEIVRSILVTHNGEIVHEGAREAMGL</sequence>
<organism evidence="9">
    <name type="scientific">bioreactor metagenome</name>
    <dbReference type="NCBI Taxonomy" id="1076179"/>
    <lineage>
        <taxon>unclassified sequences</taxon>
        <taxon>metagenomes</taxon>
        <taxon>ecological metagenomes</taxon>
    </lineage>
</organism>
<reference evidence="9" key="1">
    <citation type="submission" date="2019-08" db="EMBL/GenBank/DDBJ databases">
        <authorList>
            <person name="Kucharzyk K."/>
            <person name="Murdoch R.W."/>
            <person name="Higgins S."/>
            <person name="Loffler F."/>
        </authorList>
    </citation>
    <scope>NUCLEOTIDE SEQUENCE</scope>
</reference>
<dbReference type="SMART" id="SM01002">
    <property type="entry name" value="AlaDh_PNT_C"/>
    <property type="match status" value="1"/>
</dbReference>
<dbReference type="SUPFAM" id="SSF52283">
    <property type="entry name" value="Formate/glycerate dehydrogenase catalytic domain-like"/>
    <property type="match status" value="1"/>
</dbReference>
<evidence type="ECO:0000256" key="5">
    <source>
        <dbReference type="ARBA" id="ARBA00023027"/>
    </source>
</evidence>
<evidence type="ECO:0000256" key="6">
    <source>
        <dbReference type="ARBA" id="ARBA00048202"/>
    </source>
</evidence>
<feature type="domain" description="Alanine dehydrogenase/pyridine nucleotide transhydrogenase NAD(H)-binding" evidence="7">
    <location>
        <begin position="156"/>
        <end position="321"/>
    </location>
</feature>
<dbReference type="InterPro" id="IPR036291">
    <property type="entry name" value="NAD(P)-bd_dom_sf"/>
</dbReference>
<dbReference type="GO" id="GO:0005886">
    <property type="term" value="C:plasma membrane"/>
    <property type="evidence" value="ECO:0007669"/>
    <property type="project" value="TreeGrafter"/>
</dbReference>
<dbReference type="AlphaFoldDB" id="A0A644YWG7"/>
<evidence type="ECO:0000256" key="1">
    <source>
        <dbReference type="ARBA" id="ARBA00012943"/>
    </source>
</evidence>
<keyword evidence="2" id="KW-0547">Nucleotide-binding</keyword>
<comment type="caution">
    <text evidence="9">The sequence shown here is derived from an EMBL/GenBank/DDBJ whole genome shotgun (WGS) entry which is preliminary data.</text>
</comment>
<feature type="domain" description="Alanine dehydrogenase/pyridine nucleotide transhydrogenase N-terminal" evidence="8">
    <location>
        <begin position="4"/>
        <end position="147"/>
    </location>
</feature>
<keyword evidence="3" id="KW-0521">NADP</keyword>
<dbReference type="InterPro" id="IPR007698">
    <property type="entry name" value="AlaDH/PNT_NAD(H)-bd"/>
</dbReference>
<name>A0A644YWG7_9ZZZZ</name>
<dbReference type="Pfam" id="PF05222">
    <property type="entry name" value="AlaDh_PNT_N"/>
    <property type="match status" value="1"/>
</dbReference>
<evidence type="ECO:0000256" key="3">
    <source>
        <dbReference type="ARBA" id="ARBA00022857"/>
    </source>
</evidence>
<dbReference type="EC" id="7.1.1.1" evidence="1"/>
<keyword evidence="9" id="KW-0560">Oxidoreductase</keyword>
<protein>
    <recommendedName>
        <fullName evidence="1">proton-translocating NAD(P)(+) transhydrogenase</fullName>
        <ecNumber evidence="1">7.1.1.1</ecNumber>
    </recommendedName>
</protein>
<dbReference type="EMBL" id="VSSQ01006492">
    <property type="protein sequence ID" value="MPM32886.1"/>
    <property type="molecule type" value="Genomic_DNA"/>
</dbReference>
<dbReference type="GO" id="GO:0016491">
    <property type="term" value="F:oxidoreductase activity"/>
    <property type="evidence" value="ECO:0007669"/>
    <property type="project" value="UniProtKB-KW"/>
</dbReference>
<accession>A0A644YWG7</accession>
<proteinExistence type="predicted"/>
<keyword evidence="4" id="KW-1278">Translocase</keyword>
<dbReference type="PANTHER" id="PTHR10160">
    <property type="entry name" value="NAD(P) TRANSHYDROGENASE"/>
    <property type="match status" value="1"/>
</dbReference>
<dbReference type="GO" id="GO:0050661">
    <property type="term" value="F:NADP binding"/>
    <property type="evidence" value="ECO:0007669"/>
    <property type="project" value="TreeGrafter"/>
</dbReference>
<evidence type="ECO:0000256" key="4">
    <source>
        <dbReference type="ARBA" id="ARBA00022967"/>
    </source>
</evidence>
<dbReference type="GO" id="GO:0008750">
    <property type="term" value="F:proton-translocating NAD(P)+ transhydrogenase activity"/>
    <property type="evidence" value="ECO:0007669"/>
    <property type="project" value="UniProtKB-EC"/>
</dbReference>